<comment type="caution">
    <text evidence="3">The sequence shown here is derived from an EMBL/GenBank/DDBJ whole genome shotgun (WGS) entry which is preliminary data.</text>
</comment>
<dbReference type="Gene3D" id="2.60.120.380">
    <property type="match status" value="1"/>
</dbReference>
<feature type="non-terminal residue" evidence="3">
    <location>
        <position position="1"/>
    </location>
</feature>
<evidence type="ECO:0000259" key="2">
    <source>
        <dbReference type="SMART" id="SM00720"/>
    </source>
</evidence>
<keyword evidence="4" id="KW-1185">Reference proteome</keyword>
<protein>
    <recommendedName>
        <fullName evidence="2">Peptidase C2 calpain domain-containing protein</fullName>
    </recommendedName>
</protein>
<dbReference type="PANTHER" id="PTHR10183:SF433">
    <property type="entry name" value="CALPAIN-A-RELATED"/>
    <property type="match status" value="1"/>
</dbReference>
<dbReference type="Pfam" id="PF01067">
    <property type="entry name" value="Calpain_III"/>
    <property type="match status" value="1"/>
</dbReference>
<dbReference type="GO" id="GO:0005737">
    <property type="term" value="C:cytoplasm"/>
    <property type="evidence" value="ECO:0007669"/>
    <property type="project" value="TreeGrafter"/>
</dbReference>
<sequence length="143" mass="15929">SAVHGAWVKGSSAGGNGDAPDLFWTNPQYHFTVRGSDDEVAKQTTLIASLIQKNRNNRIKIEIGVRIYQSSRPVIGQFNSTSAASLKLVDDSSLHHRREVSKRFQLSPGHYVIIPYTGKSDQESEFILRLYSEHPAEISQATF</sequence>
<reference evidence="3 4" key="1">
    <citation type="submission" date="2024-04" db="EMBL/GenBank/DDBJ databases">
        <authorList>
            <consortium name="Genoscope - CEA"/>
            <person name="William W."/>
        </authorList>
    </citation>
    <scope>NUCLEOTIDE SEQUENCE [LARGE SCALE GENOMIC DNA]</scope>
</reference>
<comment type="similarity">
    <text evidence="1">Belongs to the peptidase C2 family.</text>
</comment>
<dbReference type="Proteomes" id="UP001497497">
    <property type="component" value="Unassembled WGS sequence"/>
</dbReference>
<accession>A0AAV2HFJ5</accession>
<name>A0AAV2HFJ5_LYMST</name>
<evidence type="ECO:0000313" key="4">
    <source>
        <dbReference type="Proteomes" id="UP001497497"/>
    </source>
</evidence>
<proteinExistence type="inferred from homology"/>
<feature type="domain" description="Peptidase C2 calpain" evidence="2">
    <location>
        <begin position="1"/>
        <end position="139"/>
    </location>
</feature>
<organism evidence="3 4">
    <name type="scientific">Lymnaea stagnalis</name>
    <name type="common">Great pond snail</name>
    <name type="synonym">Helix stagnalis</name>
    <dbReference type="NCBI Taxonomy" id="6523"/>
    <lineage>
        <taxon>Eukaryota</taxon>
        <taxon>Metazoa</taxon>
        <taxon>Spiralia</taxon>
        <taxon>Lophotrochozoa</taxon>
        <taxon>Mollusca</taxon>
        <taxon>Gastropoda</taxon>
        <taxon>Heterobranchia</taxon>
        <taxon>Euthyneura</taxon>
        <taxon>Panpulmonata</taxon>
        <taxon>Hygrophila</taxon>
        <taxon>Lymnaeoidea</taxon>
        <taxon>Lymnaeidae</taxon>
        <taxon>Lymnaea</taxon>
    </lineage>
</organism>
<dbReference type="PANTHER" id="PTHR10183">
    <property type="entry name" value="CALPAIN"/>
    <property type="match status" value="1"/>
</dbReference>
<evidence type="ECO:0000256" key="1">
    <source>
        <dbReference type="ARBA" id="ARBA00007623"/>
    </source>
</evidence>
<dbReference type="GO" id="GO:0004198">
    <property type="term" value="F:calcium-dependent cysteine-type endopeptidase activity"/>
    <property type="evidence" value="ECO:0007669"/>
    <property type="project" value="InterPro"/>
</dbReference>
<dbReference type="PRINTS" id="PR00704">
    <property type="entry name" value="CALPAIN"/>
</dbReference>
<gene>
    <name evidence="3" type="ORF">GSLYS_00004951001</name>
</gene>
<dbReference type="SMART" id="SM00720">
    <property type="entry name" value="calpain_III"/>
    <property type="match status" value="1"/>
</dbReference>
<dbReference type="SUPFAM" id="SSF49758">
    <property type="entry name" value="Calpain large subunit, middle domain (domain III)"/>
    <property type="match status" value="1"/>
</dbReference>
<dbReference type="EMBL" id="CAXITT010000076">
    <property type="protein sequence ID" value="CAL1530826.1"/>
    <property type="molecule type" value="Genomic_DNA"/>
</dbReference>
<dbReference type="InterPro" id="IPR022684">
    <property type="entry name" value="Calpain_cysteine_protease"/>
</dbReference>
<evidence type="ECO:0000313" key="3">
    <source>
        <dbReference type="EMBL" id="CAL1530826.1"/>
    </source>
</evidence>
<dbReference type="AlphaFoldDB" id="A0AAV2HFJ5"/>
<dbReference type="InterPro" id="IPR036213">
    <property type="entry name" value="Calpain_III_sf"/>
</dbReference>
<dbReference type="GO" id="GO:0006508">
    <property type="term" value="P:proteolysis"/>
    <property type="evidence" value="ECO:0007669"/>
    <property type="project" value="InterPro"/>
</dbReference>
<dbReference type="InterPro" id="IPR022683">
    <property type="entry name" value="Calpain_III"/>
</dbReference>
<dbReference type="InterPro" id="IPR022682">
    <property type="entry name" value="Calpain_domain_III"/>
</dbReference>